<reference evidence="12" key="1">
    <citation type="submission" date="2016-06" db="EMBL/GenBank/DDBJ databases">
        <title>De novo assembly and RNA-Seq shows season-dependent expression and editing in black bear kidneys.</title>
        <authorList>
            <person name="Korstanje R."/>
            <person name="Srivastava A."/>
            <person name="Sarsani V.K."/>
            <person name="Sheehan S.M."/>
            <person name="Seger R.L."/>
            <person name="Barter M.E."/>
            <person name="Lindqvist C."/>
            <person name="Brody L.C."/>
            <person name="Mullikin J.C."/>
        </authorList>
    </citation>
    <scope>NUCLEOTIDE SEQUENCE [LARGE SCALE GENOMIC DNA]</scope>
</reference>
<organism evidence="11 12">
    <name type="scientific">Ursus americanus</name>
    <name type="common">American black bear</name>
    <name type="synonym">Euarctos americanus</name>
    <dbReference type="NCBI Taxonomy" id="9643"/>
    <lineage>
        <taxon>Eukaryota</taxon>
        <taxon>Metazoa</taxon>
        <taxon>Chordata</taxon>
        <taxon>Craniata</taxon>
        <taxon>Vertebrata</taxon>
        <taxon>Euteleostomi</taxon>
        <taxon>Mammalia</taxon>
        <taxon>Eutheria</taxon>
        <taxon>Laurasiatheria</taxon>
        <taxon>Carnivora</taxon>
        <taxon>Caniformia</taxon>
        <taxon>Ursidae</taxon>
        <taxon>Ursus</taxon>
    </lineage>
</organism>
<dbReference type="InterPro" id="IPR000353">
    <property type="entry name" value="MHC_II_b_N"/>
</dbReference>
<dbReference type="Ensembl" id="ENSUAMT00000007769.1">
    <property type="protein sequence ID" value="ENSUAMP00000006865.1"/>
    <property type="gene ID" value="ENSUAMG00000005776.1"/>
</dbReference>
<dbReference type="GO" id="GO:0042613">
    <property type="term" value="C:MHC class II protein complex"/>
    <property type="evidence" value="ECO:0007669"/>
    <property type="project" value="UniProtKB-KW"/>
</dbReference>
<keyword evidence="8" id="KW-0325">Glycoprotein</keyword>
<dbReference type="SUPFAM" id="SSF54452">
    <property type="entry name" value="MHC antigen-recognition domain"/>
    <property type="match status" value="1"/>
</dbReference>
<keyword evidence="5" id="KW-1133">Transmembrane helix</keyword>
<dbReference type="PANTHER" id="PTHR19944">
    <property type="entry name" value="MHC CLASS II-RELATED"/>
    <property type="match status" value="1"/>
</dbReference>
<keyword evidence="12" id="KW-1185">Reference proteome</keyword>
<proteinExistence type="inferred from homology"/>
<evidence type="ECO:0000256" key="8">
    <source>
        <dbReference type="ARBA" id="ARBA00023180"/>
    </source>
</evidence>
<evidence type="ECO:0000256" key="7">
    <source>
        <dbReference type="ARBA" id="ARBA00023136"/>
    </source>
</evidence>
<evidence type="ECO:0000256" key="6">
    <source>
        <dbReference type="ARBA" id="ARBA00023130"/>
    </source>
</evidence>
<reference evidence="11" key="2">
    <citation type="submission" date="2025-08" db="UniProtKB">
        <authorList>
            <consortium name="Ensembl"/>
        </authorList>
    </citation>
    <scope>IDENTIFICATION</scope>
</reference>
<dbReference type="InterPro" id="IPR013783">
    <property type="entry name" value="Ig-like_fold"/>
</dbReference>
<keyword evidence="7" id="KW-0472">Membrane</keyword>
<evidence type="ECO:0000256" key="5">
    <source>
        <dbReference type="ARBA" id="ARBA00022989"/>
    </source>
</evidence>
<dbReference type="AlphaFoldDB" id="A0A452QNB2"/>
<dbReference type="SMART" id="SM00921">
    <property type="entry name" value="MHC_II_beta"/>
    <property type="match status" value="1"/>
</dbReference>
<dbReference type="Gene3D" id="2.60.40.10">
    <property type="entry name" value="Immunoglobulins"/>
    <property type="match status" value="1"/>
</dbReference>
<evidence type="ECO:0000256" key="2">
    <source>
        <dbReference type="ARBA" id="ARBA00007394"/>
    </source>
</evidence>
<dbReference type="Gene3D" id="3.10.320.10">
    <property type="entry name" value="Class II Histocompatibility Antigen, M Beta Chain, Chain B, domain 1"/>
    <property type="match status" value="1"/>
</dbReference>
<dbReference type="InterPro" id="IPR050160">
    <property type="entry name" value="MHC/Immunoglobulin"/>
</dbReference>
<keyword evidence="6" id="KW-1064">Adaptive immunity</keyword>
<evidence type="ECO:0000256" key="1">
    <source>
        <dbReference type="ARBA" id="ARBA00004479"/>
    </source>
</evidence>
<dbReference type="GeneTree" id="ENSGT00940000154723"/>
<dbReference type="Pfam" id="PF00969">
    <property type="entry name" value="MHC_II_beta"/>
    <property type="match status" value="1"/>
</dbReference>
<name>A0A452QNB2_URSAM</name>
<evidence type="ECO:0000313" key="11">
    <source>
        <dbReference type="Ensembl" id="ENSUAMP00000006865.1"/>
    </source>
</evidence>
<protein>
    <recommendedName>
        <fullName evidence="10">MHC class II beta chain N-terminal domain-containing protein</fullName>
    </recommendedName>
</protein>
<comment type="subcellular location">
    <subcellularLocation>
        <location evidence="1">Membrane</location>
        <topology evidence="1">Single-pass type I membrane protein</topology>
    </subcellularLocation>
</comment>
<evidence type="ECO:0000259" key="10">
    <source>
        <dbReference type="SMART" id="SM00921"/>
    </source>
</evidence>
<dbReference type="STRING" id="9643.ENSUAMP00000006865"/>
<accession>A0A452QNB2</accession>
<dbReference type="SUPFAM" id="SSF48726">
    <property type="entry name" value="Immunoglobulin"/>
    <property type="match status" value="1"/>
</dbReference>
<reference evidence="11" key="3">
    <citation type="submission" date="2025-09" db="UniProtKB">
        <authorList>
            <consortium name="Ensembl"/>
        </authorList>
    </citation>
    <scope>IDENTIFICATION</scope>
</reference>
<dbReference type="PANTHER" id="PTHR19944:SF101">
    <property type="entry name" value="HLA CLASS II HISTOCOMPATIBILITY ANTIGEN, DQ BETA 1 CHAIN"/>
    <property type="match status" value="1"/>
</dbReference>
<dbReference type="InterPro" id="IPR011162">
    <property type="entry name" value="MHC_I/II-like_Ag-recog"/>
</dbReference>
<evidence type="ECO:0000256" key="9">
    <source>
        <dbReference type="ARBA" id="ARBA00023182"/>
    </source>
</evidence>
<sequence>MLFRRRSSSILHLSPHSLELLCLVDTCLRFSGVLREMGFHDFVLQFKGECYFTNGTERVRGVTRHIYNREEFVRFDSDVGEHRAVTELGRPIAEYFNQQKDFMEQTRAAVDTVCRHNYQIEDRFILQRRGEPGRSHPIQTEVLNHHNLPGLLQTDFYPRPDQSSWFEEPGRDSSCRILVMLEMTPQRGDVYTCLWEHPSLQTPSRGVRGTSEFARSKMTEWHRRLVLGIFLGGSLSSVTGARKVSNFCGKWEEGLCLALCSGWGLTSLKLFLLP</sequence>
<feature type="domain" description="MHC class II beta chain N-terminal" evidence="10">
    <location>
        <begin position="48"/>
        <end position="122"/>
    </location>
</feature>
<keyword evidence="3" id="KW-0812">Transmembrane</keyword>
<comment type="similarity">
    <text evidence="2">Belongs to the MHC class II family.</text>
</comment>
<evidence type="ECO:0000313" key="12">
    <source>
        <dbReference type="Proteomes" id="UP000291022"/>
    </source>
</evidence>
<dbReference type="FunFam" id="3.10.320.10:FF:000001">
    <property type="entry name" value="HLA class II histocompatibility antigen, DRB1-1 beta chain"/>
    <property type="match status" value="1"/>
</dbReference>
<keyword evidence="9" id="KW-0491">MHC II</keyword>
<evidence type="ECO:0000256" key="4">
    <source>
        <dbReference type="ARBA" id="ARBA00022859"/>
    </source>
</evidence>
<dbReference type="InterPro" id="IPR014745">
    <property type="entry name" value="MHC_II_a/b_N"/>
</dbReference>
<dbReference type="Proteomes" id="UP000291022">
    <property type="component" value="Unassembled WGS sequence"/>
</dbReference>
<keyword evidence="4" id="KW-0391">Immunity</keyword>
<evidence type="ECO:0000256" key="3">
    <source>
        <dbReference type="ARBA" id="ARBA00022692"/>
    </source>
</evidence>
<dbReference type="InterPro" id="IPR036179">
    <property type="entry name" value="Ig-like_dom_sf"/>
</dbReference>
<dbReference type="GO" id="GO:0002250">
    <property type="term" value="P:adaptive immune response"/>
    <property type="evidence" value="ECO:0007669"/>
    <property type="project" value="UniProtKB-KW"/>
</dbReference>
<dbReference type="GO" id="GO:0002504">
    <property type="term" value="P:antigen processing and presentation of peptide or polysaccharide antigen via MHC class II"/>
    <property type="evidence" value="ECO:0007669"/>
    <property type="project" value="UniProtKB-KW"/>
</dbReference>